<dbReference type="SMART" id="SM00823">
    <property type="entry name" value="PKS_PP"/>
    <property type="match status" value="2"/>
</dbReference>
<feature type="domain" description="Carrier" evidence="7">
    <location>
        <begin position="1375"/>
        <end position="1455"/>
    </location>
</feature>
<dbReference type="PROSITE" id="PS00012">
    <property type="entry name" value="PHOSPHOPANTETHEINE"/>
    <property type="match status" value="1"/>
</dbReference>
<dbReference type="GO" id="GO:0004315">
    <property type="term" value="F:3-oxoacyl-[acyl-carrier-protein] synthase activity"/>
    <property type="evidence" value="ECO:0007669"/>
    <property type="project" value="InterPro"/>
</dbReference>
<dbReference type="SMART" id="SM00827">
    <property type="entry name" value="PKS_AT"/>
    <property type="match status" value="2"/>
</dbReference>
<dbReference type="InterPro" id="IPR020806">
    <property type="entry name" value="PKS_PP-bd"/>
</dbReference>
<dbReference type="EC" id="2.3.1.239" evidence="9"/>
<dbReference type="OrthoDB" id="9778690at2"/>
<dbReference type="SUPFAM" id="SSF55048">
    <property type="entry name" value="Probable ACP-binding domain of malonyl-CoA ACP transacylase"/>
    <property type="match status" value="2"/>
</dbReference>
<evidence type="ECO:0000313" key="9">
    <source>
        <dbReference type="EMBL" id="CAA0078687.1"/>
    </source>
</evidence>
<dbReference type="InterPro" id="IPR016039">
    <property type="entry name" value="Thiolase-like"/>
</dbReference>
<gene>
    <name evidence="9" type="primary">pikAI_2</name>
    <name evidence="9" type="ORF">OPDIPICF_00028</name>
</gene>
<dbReference type="PROSITE" id="PS50075">
    <property type="entry name" value="CARRIER"/>
    <property type="match status" value="2"/>
</dbReference>
<dbReference type="PANTHER" id="PTHR43775">
    <property type="entry name" value="FATTY ACID SYNTHASE"/>
    <property type="match status" value="1"/>
</dbReference>
<dbReference type="InterPro" id="IPR036736">
    <property type="entry name" value="ACP-like_sf"/>
</dbReference>
<dbReference type="Pfam" id="PF00109">
    <property type="entry name" value="ketoacyl-synt"/>
    <property type="match status" value="2"/>
</dbReference>
<dbReference type="Gene3D" id="3.40.366.10">
    <property type="entry name" value="Malonyl-Coenzyme A Acyl Carrier Protein, domain 2"/>
    <property type="match status" value="2"/>
</dbReference>
<dbReference type="InterPro" id="IPR014030">
    <property type="entry name" value="Ketoacyl_synth_N"/>
</dbReference>
<evidence type="ECO:0000313" key="10">
    <source>
        <dbReference type="Proteomes" id="UP000441399"/>
    </source>
</evidence>
<dbReference type="InterPro" id="IPR020841">
    <property type="entry name" value="PKS_Beta-ketoAc_synthase_dom"/>
</dbReference>
<dbReference type="Gene3D" id="3.40.50.720">
    <property type="entry name" value="NAD(P)-binding Rossmann-like Domain"/>
    <property type="match status" value="2"/>
</dbReference>
<dbReference type="InterPro" id="IPR009081">
    <property type="entry name" value="PP-bd_ACP"/>
</dbReference>
<sequence>MSDEISFQKKLLKLISTQDKRIRELESVASDSIAIVGMACRLPGGISTPEAFWRALELGDDLITKVPAERWDVDAFYDPDREKPGTLYCRNAAFISDVDQFDAGFFRISKPEAEYLDPQQRIMLELSWEAIERAGIVPDTLNGSPAGVYMGCGGSQYQNMDEFCLSDHGFGVTGNALSTLSGRISYCLGLRGPSMTLDTACSSSLVSLHQACLSLRSKETNLALCGGVSLILRPSFLIQLCRLGVTSPDGRVKAFSDEADGTGWGEGAAVLVLKRLADAERDGDPIQAVIKGSAVNQDGKSSGLTAPNAAAQSEVIASALANAGVDAQSIDYVETHGTGTELGDPIEAGALGSVFRSRSRPLYIGSVKSNIGHTMQAAGVAGLIKSVLALQHRQLPASLYSSVPSRHIDWDMEHLQLVSEKQPWPTTDSPERAGVSSFGISGTNAHVILERYNPEEKNEQTDECDSAVLPRAFDLIPVSAKSEKGLIAQQAQLTEFVASSDSATTDIGGAMAMFRSQYEHRSVCFYRHDDKDRQKPYRIVSKKVADPVAGAVAFMFTGQGAQLAGMGKVLYQVEPVFTASLDACAEAFANELDVPLLDLMFADADSDRALLIHQTAYTQPLLFSLGYALAQQWQAWGAKPQVLIGHSIGEITAACIGGGISLHDACRLVAARGRLMQQLPEGGAMLSVNADSETVSALIKGEDRLAIAAINGPAQTVVSGDEALIESLQTRIQEQGIKTKQLSVSHAFHSPLMSPMLTSFEQIAQSIHFLPLAIPLISNVGGRLFNAGEHLTADHWVTHVSATVDFRAGMDALQSQGIGCLIEMGPQAVLLGMASECLSQPLLALASMQKDKNEGYQLLRSLAEWFVCGGEVDWHGVYSHRQPRRVDVPTYAFQRKRYWMMPDLPTSIADPHVVPDMRLQWIEQASVLADEDVGVVTHLDSKELTERKISDWQIGAGAKDVLVIYWVDDVDLGHAADLVHDAVLCLQWLLKQPYQGNVLWVTRGAQLVGTETSQGANANRALWGLVRSLEVERDSIALQIVDDDGTDTMQASMMQALQSNKTERCFAVRDQRLYVQRLMLLQQNQKKPKREWDTAGTYLITGGLGGLGQHVACWLAREKGIRHIVVLSRRGSDTPQASVLREELLRYGARLEVLSCDCSDYQQLRGAINNIHASSHLKGVLHAAGQLEFALIEGVSRETIDQTFAAKVDGAWYLHGIMNELDIALDDFILYSSASVFMGGVPGNSVYAAANSCLDALAEYRVQSGLPAVAMAWGTWNLNGAGMAGAMDEAGFQGMEERGVIPINDALGNQLYSSCFRHGDACIAAQPFNIEKLRDFWGVGLPHLFDQLVLDSQHDANVSDTTTQAHRWLEGWSTLSESQQFAVVNDKVNGCLMDILDLDDPVKPRRPLSEYGLDSLTAVKIRNQLMSETGLTLPANILFDYPTAESLTNLICARLMGEPLAEGQCETLPELIGTSENIAVISMSCRFPDHVMTPEALWDVFERGGDVIRHVPENHWPGAAPFDGLDQGGFIDDIDMFEPEFFGISDREAKSLDPQQRFLLELSWESLERAGICPEQLQGSDTGVFIGIAGVDYVVLTSDQTDDVYRLTGTMPNTAAGRISYTFGLQGPCMTIDTACSSSLVSLHQACRALQLGECSLALTGGVTLQTTASTLEAMGQMDVSASDGRCKAFSDQADGAGWSDGASMLVLKRLSDAERDGDDILGVICASGVNQDGRSAGLTVPNGPAQQRLLRRVLSEANLAPDDIDYVEAHGTGTKLGDPIEAGALAAVHANRTSPLLIGTAKSNLGHSMAASGVAGVMKVLLSLQNQILPKTLHAEAPSAEIDWQASPLKLVQQNAPWPKGARVRRAGVSSFGISGTNAHVVIQEPPVIDRIRGESLPRRASEILCVSARSEDAADVYVTDIEHYLENYKNLAAQDIAYALACSRTHFDHRRVLLLSDGGMRHIVPDSALNAKPMGFMFTGQGSQLAGMGRALYRVESIFTEALDACEEAFAGELDVSLQTLMFAEHSSDLAQKIHETCYTQPLLFALGYALAKQWQAWGAEPQVVLGHSVGEITAVCVAGGMPLDDACRLIAARGRLMQALPKQGAMMSVKSDADHVAKYIDGYPGIAVAAINGPLQTVISGESAGIDELERVFRRDGLDCKRLTVSHAFHSPLMMPMLDAFQEVAESVDYHPVQVPVVSNIQGREFAVGERVTASHWVDHVMATVDFNASLSVIAERNIRCLIEMGAQPFLSGMVEECLDSPILTLASLRKDRNDNVQLASSLARWYVHGGDVDWETYYQHRQGLRVNLPTYPFQRKSFWAGDAGDTSSGASVGLLYAVEWKPMHMAVENETCGNIHHVPLNSQALAHLQDLLPHVATGDVLCVDISVPESFEQALAYHHRALAVLQALLQCQDVVIGHLPVIWHSHHALNPSTDADVSASVMRGVIGMLRAARQEYPDTVMPLIDTDLTEHTSNTVDSLIDVLLSEQSEQEWLWRDRELMVPRLQPVKHQAAITSIRNDGCVVISGGLGALGLHLAQYLIEKQDIRALALFSRRGIEDPQATSAISLLEAMGARVDVYSVDVSDKMAVEEAFTDIARSGRIVRGIFHTAGVLADAMLLDQTDDDLTKVFAGKVQGAWNLHEVSRDLDLDCFVCYSSAAATFGGLGQSVYAAANMAMEGLMAHRRLLGMPAQAIAWGPWSSSDVGGMTATLSNVHQSRVEQKGLEPITSPIGREILTQCMNMPSRDFLAAPINWDHLSRQAGGLVPGLYADLMHTQGEHKVSSSWIERLSRESLPTQRRAMADRFVGDVVNKILECSVDLSAPLKDQGMDSLAAVTIRNQLARYTGIKFSPSLMYDYPTVMRLSKFVYGELENLPAIRDGIEERVADAAVTPFNEVSALDDIADYLAKVLDGNMDPDIRAKVMSLKTKVDAFAGEVTQQQSVTDNTSVSDTLPDDEIQRRLLARLERENKDRN</sequence>
<keyword evidence="4" id="KW-0597">Phosphoprotein</keyword>
<dbReference type="PANTHER" id="PTHR43775:SF51">
    <property type="entry name" value="INACTIVE PHENOLPHTHIOCEROL SYNTHESIS POLYKETIDE SYNTHASE TYPE I PKS1-RELATED"/>
    <property type="match status" value="1"/>
</dbReference>
<dbReference type="SUPFAM" id="SSF52151">
    <property type="entry name" value="FabD/lysophospholipase-like"/>
    <property type="match status" value="2"/>
</dbReference>
<dbReference type="Pfam" id="PF08659">
    <property type="entry name" value="KR"/>
    <property type="match status" value="2"/>
</dbReference>
<dbReference type="EMBL" id="CACSIO010000001">
    <property type="protein sequence ID" value="CAA0078687.1"/>
    <property type="molecule type" value="Genomic_DNA"/>
</dbReference>
<organism evidence="9 10">
    <name type="scientific">BD1-7 clade bacterium</name>
    <dbReference type="NCBI Taxonomy" id="2029982"/>
    <lineage>
        <taxon>Bacteria</taxon>
        <taxon>Pseudomonadati</taxon>
        <taxon>Pseudomonadota</taxon>
        <taxon>Gammaproteobacteria</taxon>
        <taxon>Cellvibrionales</taxon>
        <taxon>Spongiibacteraceae</taxon>
        <taxon>BD1-7 clade</taxon>
    </lineage>
</organism>
<dbReference type="InterPro" id="IPR014031">
    <property type="entry name" value="Ketoacyl_synth_C"/>
</dbReference>
<keyword evidence="10" id="KW-1185">Reference proteome</keyword>
<evidence type="ECO:0000259" key="8">
    <source>
        <dbReference type="PROSITE" id="PS52004"/>
    </source>
</evidence>
<dbReference type="Pfam" id="PF02801">
    <property type="entry name" value="Ketoacyl-synt_C"/>
    <property type="match status" value="2"/>
</dbReference>
<keyword evidence="5 9" id="KW-0808">Transferase</keyword>
<dbReference type="InterPro" id="IPR006162">
    <property type="entry name" value="Ppantetheine_attach_site"/>
</dbReference>
<feature type="domain" description="Ketosynthase family 3 (KS3)" evidence="8">
    <location>
        <begin position="1475"/>
        <end position="1886"/>
    </location>
</feature>
<evidence type="ECO:0000256" key="3">
    <source>
        <dbReference type="ARBA" id="ARBA00022450"/>
    </source>
</evidence>
<dbReference type="Gene3D" id="1.10.1200.10">
    <property type="entry name" value="ACP-like"/>
    <property type="match status" value="2"/>
</dbReference>
<dbReference type="GO" id="GO:0006633">
    <property type="term" value="P:fatty acid biosynthetic process"/>
    <property type="evidence" value="ECO:0007669"/>
    <property type="project" value="UniProtKB-UniPathway"/>
</dbReference>
<evidence type="ECO:0000256" key="1">
    <source>
        <dbReference type="ARBA" id="ARBA00005194"/>
    </source>
</evidence>
<dbReference type="GO" id="GO:0004312">
    <property type="term" value="F:fatty acid synthase activity"/>
    <property type="evidence" value="ECO:0007669"/>
    <property type="project" value="TreeGrafter"/>
</dbReference>
<dbReference type="SUPFAM" id="SSF53901">
    <property type="entry name" value="Thiolase-like"/>
    <property type="match status" value="2"/>
</dbReference>
<dbReference type="InterPro" id="IPR050091">
    <property type="entry name" value="PKS_NRPS_Biosynth_Enz"/>
</dbReference>
<dbReference type="InterPro" id="IPR057326">
    <property type="entry name" value="KR_dom"/>
</dbReference>
<dbReference type="SMART" id="SM00825">
    <property type="entry name" value="PKS_KS"/>
    <property type="match status" value="2"/>
</dbReference>
<dbReference type="InterPro" id="IPR001227">
    <property type="entry name" value="Ac_transferase_dom_sf"/>
</dbReference>
<dbReference type="InterPro" id="IPR036291">
    <property type="entry name" value="NAD(P)-bd_dom_sf"/>
</dbReference>
<dbReference type="InterPro" id="IPR016035">
    <property type="entry name" value="Acyl_Trfase/lysoPLipase"/>
</dbReference>
<dbReference type="Gene3D" id="3.30.70.3290">
    <property type="match status" value="2"/>
</dbReference>
<dbReference type="InterPro" id="IPR016036">
    <property type="entry name" value="Malonyl_transacylase_ACP-bd"/>
</dbReference>
<evidence type="ECO:0000256" key="4">
    <source>
        <dbReference type="ARBA" id="ARBA00022553"/>
    </source>
</evidence>
<dbReference type="InterPro" id="IPR018201">
    <property type="entry name" value="Ketoacyl_synth_AS"/>
</dbReference>
<dbReference type="SMART" id="SM00822">
    <property type="entry name" value="PKS_KR"/>
    <property type="match status" value="2"/>
</dbReference>
<evidence type="ECO:0000256" key="2">
    <source>
        <dbReference type="ARBA" id="ARBA00006484"/>
    </source>
</evidence>
<reference evidence="9 10" key="1">
    <citation type="submission" date="2019-11" db="EMBL/GenBank/DDBJ databases">
        <authorList>
            <person name="Holert J."/>
        </authorList>
    </citation>
    <scope>NUCLEOTIDE SEQUENCE [LARGE SCALE GENOMIC DNA]</scope>
    <source>
        <strain evidence="9">SB11_3</strain>
    </source>
</reference>
<comment type="function">
    <text evidence="6">Involved in production of the polyketide antibiotic thailandamide.</text>
</comment>
<dbReference type="GO" id="GO:0031177">
    <property type="term" value="F:phosphopantetheine binding"/>
    <property type="evidence" value="ECO:0007669"/>
    <property type="project" value="InterPro"/>
</dbReference>
<dbReference type="InterPro" id="IPR014043">
    <property type="entry name" value="Acyl_transferase_dom"/>
</dbReference>
<evidence type="ECO:0000256" key="5">
    <source>
        <dbReference type="ARBA" id="ARBA00022679"/>
    </source>
</evidence>
<dbReference type="CDD" id="cd00833">
    <property type="entry name" value="PKS"/>
    <property type="match status" value="2"/>
</dbReference>
<keyword evidence="9" id="KW-0012">Acyltransferase</keyword>
<evidence type="ECO:0000259" key="7">
    <source>
        <dbReference type="PROSITE" id="PS50075"/>
    </source>
</evidence>
<protein>
    <submittedName>
        <fullName evidence="9">Narbonolide/10-deoxymethynolide synthase PikA1, modules 1 and 2</fullName>
        <ecNumber evidence="9">2.3.1.239</ecNumber>
    </submittedName>
</protein>
<dbReference type="Pfam" id="PF00550">
    <property type="entry name" value="PP-binding"/>
    <property type="match status" value="2"/>
</dbReference>
<dbReference type="UniPathway" id="UPA00094"/>
<dbReference type="PROSITE" id="PS52004">
    <property type="entry name" value="KS3_2"/>
    <property type="match status" value="2"/>
</dbReference>
<comment type="pathway">
    <text evidence="1">Lipid metabolism; fatty acid biosynthesis.</text>
</comment>
<dbReference type="Gene3D" id="3.40.47.10">
    <property type="match status" value="2"/>
</dbReference>
<dbReference type="Pfam" id="PF16197">
    <property type="entry name" value="KAsynt_C_assoc"/>
    <property type="match status" value="2"/>
</dbReference>
<dbReference type="PROSITE" id="PS00606">
    <property type="entry name" value="KS3_1"/>
    <property type="match status" value="2"/>
</dbReference>
<dbReference type="FunFam" id="3.40.47.10:FF:000019">
    <property type="entry name" value="Polyketide synthase type I"/>
    <property type="match status" value="2"/>
</dbReference>
<keyword evidence="3" id="KW-0596">Phosphopantetheine</keyword>
<dbReference type="SUPFAM" id="SSF47336">
    <property type="entry name" value="ACP-like"/>
    <property type="match status" value="2"/>
</dbReference>
<feature type="domain" description="Ketosynthase family 3 (KS3)" evidence="8">
    <location>
        <begin position="30"/>
        <end position="451"/>
    </location>
</feature>
<evidence type="ECO:0000256" key="6">
    <source>
        <dbReference type="ARBA" id="ARBA00054155"/>
    </source>
</evidence>
<dbReference type="SUPFAM" id="SSF51735">
    <property type="entry name" value="NAD(P)-binding Rossmann-fold domains"/>
    <property type="match status" value="4"/>
</dbReference>
<accession>A0A5S9MQB6</accession>
<dbReference type="InterPro" id="IPR032821">
    <property type="entry name" value="PKS_assoc"/>
</dbReference>
<dbReference type="InterPro" id="IPR013968">
    <property type="entry name" value="PKS_KR"/>
</dbReference>
<dbReference type="Pfam" id="PF00698">
    <property type="entry name" value="Acyl_transf_1"/>
    <property type="match status" value="2"/>
</dbReference>
<proteinExistence type="inferred from homology"/>
<feature type="domain" description="Carrier" evidence="7">
    <location>
        <begin position="2795"/>
        <end position="2874"/>
    </location>
</feature>
<comment type="similarity">
    <text evidence="2">Belongs to the short-chain dehydrogenases/reductases (SDR) family.</text>
</comment>
<dbReference type="Proteomes" id="UP000441399">
    <property type="component" value="Unassembled WGS sequence"/>
</dbReference>
<dbReference type="SMART" id="SM01294">
    <property type="entry name" value="PKS_PP_betabranch"/>
    <property type="match status" value="1"/>
</dbReference>
<name>A0A5S9MQB6_9GAMM</name>